<keyword evidence="13" id="KW-1185">Reference proteome</keyword>
<dbReference type="InterPro" id="IPR036640">
    <property type="entry name" value="ABC1_TM_sf"/>
</dbReference>
<evidence type="ECO:0000259" key="11">
    <source>
        <dbReference type="PROSITE" id="PS50929"/>
    </source>
</evidence>
<sequence length="221" mass="23777">MATNMHEVSTSKSREASVSGVNGENQDSESSKGDEKTNYVPLYTLFAFADLRDIMLMIVGLIGAIGNGLCMPLMTILFGDLIGAFGQNQNNNEVVDAVSEVALKFVYLAVAAGVAAFLHMSCWMVTGCHGREGREVYTVGVHIFRGFVIAFFQGWQLTLVMLSAIPLVVISGGIMTMIITKMASRGQSAYAKAATVVDQTIGSIRTVCSTQNIIVIVVFFK</sequence>
<evidence type="ECO:0000256" key="6">
    <source>
        <dbReference type="ARBA" id="ARBA00022989"/>
    </source>
</evidence>
<dbReference type="PANTHER" id="PTHR43394">
    <property type="entry name" value="ATP-DEPENDENT PERMEASE MDL1, MITOCHONDRIAL"/>
    <property type="match status" value="1"/>
</dbReference>
<evidence type="ECO:0000256" key="7">
    <source>
        <dbReference type="ARBA" id="ARBA00023136"/>
    </source>
</evidence>
<dbReference type="PANTHER" id="PTHR43394:SF16">
    <property type="entry name" value="ABC TRANSPORTER B FAMILY MEMBER 4-LIKE ISOFORM X1"/>
    <property type="match status" value="1"/>
</dbReference>
<gene>
    <name evidence="12" type="ORF">V6N11_078146</name>
</gene>
<protein>
    <recommendedName>
        <fullName evidence="11">ABC transmembrane type-1 domain-containing protein</fullName>
    </recommendedName>
</protein>
<evidence type="ECO:0000313" key="13">
    <source>
        <dbReference type="Proteomes" id="UP001396334"/>
    </source>
</evidence>
<feature type="transmembrane region" description="Helical" evidence="10">
    <location>
        <begin position="136"/>
        <end position="153"/>
    </location>
</feature>
<keyword evidence="4 10" id="KW-0812">Transmembrane</keyword>
<evidence type="ECO:0000256" key="1">
    <source>
        <dbReference type="ARBA" id="ARBA00004141"/>
    </source>
</evidence>
<keyword evidence="7 10" id="KW-0472">Membrane</keyword>
<name>A0ABR2TF64_9ROSI</name>
<proteinExistence type="inferred from homology"/>
<dbReference type="InterPro" id="IPR011527">
    <property type="entry name" value="ABC1_TM_dom"/>
</dbReference>
<comment type="subcellular location">
    <subcellularLocation>
        <location evidence="1">Membrane</location>
        <topology evidence="1">Multi-pass membrane protein</topology>
    </subcellularLocation>
</comment>
<comment type="caution">
    <text evidence="12">The sequence shown here is derived from an EMBL/GenBank/DDBJ whole genome shotgun (WGS) entry which is preliminary data.</text>
</comment>
<evidence type="ECO:0000256" key="5">
    <source>
        <dbReference type="ARBA" id="ARBA00022737"/>
    </source>
</evidence>
<comment type="similarity">
    <text evidence="2">Belongs to the ABC transporter superfamily. ABCB family. Multidrug resistance exporter (TC 3.A.1.201) subfamily.</text>
</comment>
<dbReference type="Proteomes" id="UP001396334">
    <property type="component" value="Unassembled WGS sequence"/>
</dbReference>
<evidence type="ECO:0000256" key="4">
    <source>
        <dbReference type="ARBA" id="ARBA00022692"/>
    </source>
</evidence>
<feature type="domain" description="ABC transmembrane type-1" evidence="11">
    <location>
        <begin position="146"/>
        <end position="207"/>
    </location>
</feature>
<dbReference type="SUPFAM" id="SSF90123">
    <property type="entry name" value="ABC transporter transmembrane region"/>
    <property type="match status" value="1"/>
</dbReference>
<evidence type="ECO:0000256" key="8">
    <source>
        <dbReference type="ARBA" id="ARBA00023180"/>
    </source>
</evidence>
<evidence type="ECO:0000256" key="10">
    <source>
        <dbReference type="SAM" id="Phobius"/>
    </source>
</evidence>
<evidence type="ECO:0000256" key="3">
    <source>
        <dbReference type="ARBA" id="ARBA00022448"/>
    </source>
</evidence>
<keyword evidence="8" id="KW-0325">Glycoprotein</keyword>
<dbReference type="Gene3D" id="1.20.1560.10">
    <property type="entry name" value="ABC transporter type 1, transmembrane domain"/>
    <property type="match status" value="2"/>
</dbReference>
<keyword evidence="6 10" id="KW-1133">Transmembrane helix</keyword>
<evidence type="ECO:0000256" key="2">
    <source>
        <dbReference type="ARBA" id="ARBA00007577"/>
    </source>
</evidence>
<organism evidence="12 13">
    <name type="scientific">Hibiscus sabdariffa</name>
    <name type="common">roselle</name>
    <dbReference type="NCBI Taxonomy" id="183260"/>
    <lineage>
        <taxon>Eukaryota</taxon>
        <taxon>Viridiplantae</taxon>
        <taxon>Streptophyta</taxon>
        <taxon>Embryophyta</taxon>
        <taxon>Tracheophyta</taxon>
        <taxon>Spermatophyta</taxon>
        <taxon>Magnoliopsida</taxon>
        <taxon>eudicotyledons</taxon>
        <taxon>Gunneridae</taxon>
        <taxon>Pentapetalae</taxon>
        <taxon>rosids</taxon>
        <taxon>malvids</taxon>
        <taxon>Malvales</taxon>
        <taxon>Malvaceae</taxon>
        <taxon>Malvoideae</taxon>
        <taxon>Hibiscus</taxon>
    </lineage>
</organism>
<feature type="transmembrane region" description="Helical" evidence="10">
    <location>
        <begin position="159"/>
        <end position="179"/>
    </location>
</feature>
<feature type="region of interest" description="Disordered" evidence="9">
    <location>
        <begin position="1"/>
        <end position="35"/>
    </location>
</feature>
<dbReference type="PROSITE" id="PS50929">
    <property type="entry name" value="ABC_TM1F"/>
    <property type="match status" value="2"/>
</dbReference>
<feature type="domain" description="ABC transmembrane type-1" evidence="11">
    <location>
        <begin position="58"/>
        <end position="127"/>
    </location>
</feature>
<feature type="transmembrane region" description="Helical" evidence="10">
    <location>
        <begin position="105"/>
        <end position="124"/>
    </location>
</feature>
<accession>A0ABR2TF64</accession>
<feature type="compositionally biased region" description="Polar residues" evidence="9">
    <location>
        <begin position="1"/>
        <end position="11"/>
    </location>
</feature>
<reference evidence="12 13" key="1">
    <citation type="journal article" date="2024" name="G3 (Bethesda)">
        <title>Genome assembly of Hibiscus sabdariffa L. provides insights into metabolisms of medicinal natural products.</title>
        <authorList>
            <person name="Kim T."/>
        </authorList>
    </citation>
    <scope>NUCLEOTIDE SEQUENCE [LARGE SCALE GENOMIC DNA]</scope>
    <source>
        <strain evidence="12">TK-2024</strain>
        <tissue evidence="12">Old leaves</tissue>
    </source>
</reference>
<keyword evidence="3" id="KW-0813">Transport</keyword>
<evidence type="ECO:0000313" key="12">
    <source>
        <dbReference type="EMBL" id="KAK9036130.1"/>
    </source>
</evidence>
<dbReference type="Pfam" id="PF00664">
    <property type="entry name" value="ABC_membrane"/>
    <property type="match status" value="2"/>
</dbReference>
<dbReference type="InterPro" id="IPR039421">
    <property type="entry name" value="Type_1_exporter"/>
</dbReference>
<evidence type="ECO:0000256" key="9">
    <source>
        <dbReference type="SAM" id="MobiDB-lite"/>
    </source>
</evidence>
<keyword evidence="5" id="KW-0677">Repeat</keyword>
<dbReference type="EMBL" id="JBBPBN010000006">
    <property type="protein sequence ID" value="KAK9036130.1"/>
    <property type="molecule type" value="Genomic_DNA"/>
</dbReference>
<feature type="transmembrane region" description="Helical" evidence="10">
    <location>
        <begin position="54"/>
        <end position="85"/>
    </location>
</feature>